<evidence type="ECO:0008006" key="3">
    <source>
        <dbReference type="Google" id="ProtNLM"/>
    </source>
</evidence>
<dbReference type="PANTHER" id="PTHR35040">
    <property type="match status" value="1"/>
</dbReference>
<dbReference type="AlphaFoldDB" id="A0A9P4MGQ9"/>
<dbReference type="Pfam" id="PF12138">
    <property type="entry name" value="Spherulin4"/>
    <property type="match status" value="1"/>
</dbReference>
<accession>A0A9P4MGQ9</accession>
<gene>
    <name evidence="1" type="ORF">K461DRAFT_294041</name>
</gene>
<evidence type="ECO:0000313" key="1">
    <source>
        <dbReference type="EMBL" id="KAF2152368.1"/>
    </source>
</evidence>
<dbReference type="OrthoDB" id="5342184at2759"/>
<organism evidence="1 2">
    <name type="scientific">Myriangium duriaei CBS 260.36</name>
    <dbReference type="NCBI Taxonomy" id="1168546"/>
    <lineage>
        <taxon>Eukaryota</taxon>
        <taxon>Fungi</taxon>
        <taxon>Dikarya</taxon>
        <taxon>Ascomycota</taxon>
        <taxon>Pezizomycotina</taxon>
        <taxon>Dothideomycetes</taxon>
        <taxon>Dothideomycetidae</taxon>
        <taxon>Myriangiales</taxon>
        <taxon>Myriangiaceae</taxon>
        <taxon>Myriangium</taxon>
    </lineage>
</organism>
<reference evidence="1" key="1">
    <citation type="journal article" date="2020" name="Stud. Mycol.">
        <title>101 Dothideomycetes genomes: a test case for predicting lifestyles and emergence of pathogens.</title>
        <authorList>
            <person name="Haridas S."/>
            <person name="Albert R."/>
            <person name="Binder M."/>
            <person name="Bloem J."/>
            <person name="Labutti K."/>
            <person name="Salamov A."/>
            <person name="Andreopoulos B."/>
            <person name="Baker S."/>
            <person name="Barry K."/>
            <person name="Bills G."/>
            <person name="Bluhm B."/>
            <person name="Cannon C."/>
            <person name="Castanera R."/>
            <person name="Culley D."/>
            <person name="Daum C."/>
            <person name="Ezra D."/>
            <person name="Gonzalez J."/>
            <person name="Henrissat B."/>
            <person name="Kuo A."/>
            <person name="Liang C."/>
            <person name="Lipzen A."/>
            <person name="Lutzoni F."/>
            <person name="Magnuson J."/>
            <person name="Mondo S."/>
            <person name="Nolan M."/>
            <person name="Ohm R."/>
            <person name="Pangilinan J."/>
            <person name="Park H.-J."/>
            <person name="Ramirez L."/>
            <person name="Alfaro M."/>
            <person name="Sun H."/>
            <person name="Tritt A."/>
            <person name="Yoshinaga Y."/>
            <person name="Zwiers L.-H."/>
            <person name="Turgeon B."/>
            <person name="Goodwin S."/>
            <person name="Spatafora J."/>
            <person name="Crous P."/>
            <person name="Grigoriev I."/>
        </authorList>
    </citation>
    <scope>NUCLEOTIDE SEQUENCE</scope>
    <source>
        <strain evidence="1">CBS 260.36</strain>
    </source>
</reference>
<keyword evidence="2" id="KW-1185">Reference proteome</keyword>
<dbReference type="EMBL" id="ML996086">
    <property type="protein sequence ID" value="KAF2152368.1"/>
    <property type="molecule type" value="Genomic_DNA"/>
</dbReference>
<dbReference type="PANTHER" id="PTHR35040:SF9">
    <property type="entry name" value="4-LIKE CELL SURFACE PROTEIN, PUTATIVE (AFU_ORTHOLOGUE AFUA_4G14080)-RELATED"/>
    <property type="match status" value="1"/>
</dbReference>
<comment type="caution">
    <text evidence="1">The sequence shown here is derived from an EMBL/GenBank/DDBJ whole genome shotgun (WGS) entry which is preliminary data.</text>
</comment>
<protein>
    <recommendedName>
        <fullName evidence="3">Spherulation-specific family 4</fullName>
    </recommendedName>
</protein>
<proteinExistence type="predicted"/>
<evidence type="ECO:0000313" key="2">
    <source>
        <dbReference type="Proteomes" id="UP000799439"/>
    </source>
</evidence>
<name>A0A9P4MGQ9_9PEZI</name>
<dbReference type="InterPro" id="IPR021986">
    <property type="entry name" value="Spherulin4"/>
</dbReference>
<sequence length="259" mass="28669">MVNLAAFKPYIIVPLYLYPSPGAWKPLYDQISSHPGVNFQVIVNPNSGPGVALGSFPEQNWINTLTTLNSKPNVNTIGYVHVSWGERKAADVTKDIDTYAAWSSYKKGNIKVGGIFFDEAPDDDSAELVSYMHNVSSHARLRFNNRTTSHIVYNPGCPVPSVYYEQADSIVAFEDTYPHYSGKASSFPLSDIPPADRKGSVFMINSFPGNVAAQNQIIADLTKNNITGFFISNYNDYSKIPTLWPQLSNQIGSYNKKKA</sequence>
<dbReference type="Proteomes" id="UP000799439">
    <property type="component" value="Unassembled WGS sequence"/>
</dbReference>